<evidence type="ECO:0000256" key="2">
    <source>
        <dbReference type="ARBA" id="ARBA00022741"/>
    </source>
</evidence>
<dbReference type="InterPro" id="IPR003593">
    <property type="entry name" value="AAA+_ATPase"/>
</dbReference>
<dbReference type="Pfam" id="PF13541">
    <property type="entry name" value="ChlI"/>
    <property type="match status" value="1"/>
</dbReference>
<evidence type="ECO:0000313" key="6">
    <source>
        <dbReference type="Proteomes" id="UP000178935"/>
    </source>
</evidence>
<dbReference type="SUPFAM" id="SSF54211">
    <property type="entry name" value="Ribosomal protein S5 domain 2-like"/>
    <property type="match status" value="1"/>
</dbReference>
<protein>
    <submittedName>
        <fullName evidence="5">Magnesium chelatase</fullName>
    </submittedName>
</protein>
<keyword evidence="2" id="KW-0547">Nucleotide-binding</keyword>
<organism evidence="5 6">
    <name type="scientific">Candidatus Staskawiczbacteria bacterium RIFOXYD1_FULL_32_13</name>
    <dbReference type="NCBI Taxonomy" id="1802234"/>
    <lineage>
        <taxon>Bacteria</taxon>
        <taxon>Candidatus Staskawicziibacteriota</taxon>
    </lineage>
</organism>
<dbReference type="InterPro" id="IPR001208">
    <property type="entry name" value="MCM_dom"/>
</dbReference>
<dbReference type="InterPro" id="IPR014721">
    <property type="entry name" value="Ribsml_uS5_D2-typ_fold_subgr"/>
</dbReference>
<evidence type="ECO:0000256" key="3">
    <source>
        <dbReference type="ARBA" id="ARBA00022840"/>
    </source>
</evidence>
<dbReference type="PRINTS" id="PR01657">
    <property type="entry name" value="MCMFAMILY"/>
</dbReference>
<dbReference type="Gene3D" id="3.30.230.10">
    <property type="match status" value="1"/>
</dbReference>
<evidence type="ECO:0000256" key="1">
    <source>
        <dbReference type="ARBA" id="ARBA00006354"/>
    </source>
</evidence>
<dbReference type="Gene3D" id="3.40.50.300">
    <property type="entry name" value="P-loop containing nucleotide triphosphate hydrolases"/>
    <property type="match status" value="1"/>
</dbReference>
<dbReference type="SUPFAM" id="SSF52540">
    <property type="entry name" value="P-loop containing nucleoside triphosphate hydrolases"/>
    <property type="match status" value="1"/>
</dbReference>
<dbReference type="AlphaFoldDB" id="A0A1G2JK48"/>
<dbReference type="InterPro" id="IPR027417">
    <property type="entry name" value="P-loop_NTPase"/>
</dbReference>
<dbReference type="GO" id="GO:0005524">
    <property type="term" value="F:ATP binding"/>
    <property type="evidence" value="ECO:0007669"/>
    <property type="project" value="UniProtKB-KW"/>
</dbReference>
<name>A0A1G2JK48_9BACT</name>
<dbReference type="EMBL" id="MHPU01000042">
    <property type="protein sequence ID" value="OGZ87499.1"/>
    <property type="molecule type" value="Genomic_DNA"/>
</dbReference>
<comment type="similarity">
    <text evidence="1">Belongs to the Mg-chelatase subunits D/I family. ComM subfamily.</text>
</comment>
<evidence type="ECO:0000259" key="4">
    <source>
        <dbReference type="SMART" id="SM00382"/>
    </source>
</evidence>
<dbReference type="Proteomes" id="UP000178935">
    <property type="component" value="Unassembled WGS sequence"/>
</dbReference>
<dbReference type="Pfam" id="PF13335">
    <property type="entry name" value="Mg_chelatase_C"/>
    <property type="match status" value="1"/>
</dbReference>
<comment type="caution">
    <text evidence="5">The sequence shown here is derived from an EMBL/GenBank/DDBJ whole genome shotgun (WGS) entry which is preliminary data.</text>
</comment>
<dbReference type="PANTHER" id="PTHR32039">
    <property type="entry name" value="MAGNESIUM-CHELATASE SUBUNIT CHLI"/>
    <property type="match status" value="1"/>
</dbReference>
<dbReference type="SMART" id="SM00382">
    <property type="entry name" value="AAA"/>
    <property type="match status" value="1"/>
</dbReference>
<evidence type="ECO:0000313" key="5">
    <source>
        <dbReference type="EMBL" id="OGZ87499.1"/>
    </source>
</evidence>
<dbReference type="InterPro" id="IPR004482">
    <property type="entry name" value="Mg_chelat-rel"/>
</dbReference>
<proteinExistence type="inferred from homology"/>
<dbReference type="GO" id="GO:0003677">
    <property type="term" value="F:DNA binding"/>
    <property type="evidence" value="ECO:0007669"/>
    <property type="project" value="InterPro"/>
</dbReference>
<dbReference type="NCBIfam" id="TIGR00368">
    <property type="entry name" value="YifB family Mg chelatase-like AAA ATPase"/>
    <property type="match status" value="1"/>
</dbReference>
<dbReference type="InterPro" id="IPR025158">
    <property type="entry name" value="Mg_chelat-rel_C"/>
</dbReference>
<feature type="domain" description="AAA+ ATPase" evidence="4">
    <location>
        <begin position="211"/>
        <end position="395"/>
    </location>
</feature>
<dbReference type="PANTHER" id="PTHR32039:SF7">
    <property type="entry name" value="COMPETENCE PROTEIN COMM"/>
    <property type="match status" value="1"/>
</dbReference>
<accession>A0A1G2JK48</accession>
<keyword evidence="3" id="KW-0067">ATP-binding</keyword>
<gene>
    <name evidence="5" type="ORF">A2561_00715</name>
</gene>
<dbReference type="Pfam" id="PF01078">
    <property type="entry name" value="Mg_chelatase"/>
    <property type="match status" value="1"/>
</dbReference>
<dbReference type="InterPro" id="IPR020568">
    <property type="entry name" value="Ribosomal_Su5_D2-typ_SF"/>
</dbReference>
<sequence length="511" mass="56187">MLIKVPSVANLGLETIKVDVEVNLASRGLPGFDIVGLADKAVAESKDRVRTAIISSEIEFPQKKITVNMAPADVPKEGSTYDLPIAVGILSSVVNFTIPEKSLFLGELSFDGSLRHTKGAFLMALFAKEFGFENLFVPKDSANEAAAIKGLKVFPVESLTQICQHFTGQKDIEPVKYKPVLESSWDKAEFDMKEILGQEQAKRAMEIAAAGGHNLIMIGSPGSGKTMLARALPGILPPLNEDESLEVTKIFSASGDIPPGGSLVTRRQFRSPHHTASLVGLVGGGSKPHPGEISLAHRGVLFLDEFNEFPRSIMEAMRQPLEDGCLSISRAKQRVIYPADFMLVASANPCPCGYAMHPKKTCTCGPNQIAKYQKRISGPILDRIDLHIAVMPVDTTEFKDNQQNSEFLEASEKIKKRVILAREKQRTRFASEAIHSNSQMKNNQIKTYCKLSQDVEEILRQASLKFNLSARSYMKMIKVARTIADLDNSEEIAVNHMAEALQYKPKNYESA</sequence>
<reference evidence="5 6" key="1">
    <citation type="journal article" date="2016" name="Nat. Commun.">
        <title>Thousands of microbial genomes shed light on interconnected biogeochemical processes in an aquifer system.</title>
        <authorList>
            <person name="Anantharaman K."/>
            <person name="Brown C.T."/>
            <person name="Hug L.A."/>
            <person name="Sharon I."/>
            <person name="Castelle C.J."/>
            <person name="Probst A.J."/>
            <person name="Thomas B.C."/>
            <person name="Singh A."/>
            <person name="Wilkins M.J."/>
            <person name="Karaoz U."/>
            <person name="Brodie E.L."/>
            <person name="Williams K.H."/>
            <person name="Hubbard S.S."/>
            <person name="Banfield J.F."/>
        </authorList>
    </citation>
    <scope>NUCLEOTIDE SEQUENCE [LARGE SCALE GENOMIC DNA]</scope>
</reference>
<dbReference type="InterPro" id="IPR045006">
    <property type="entry name" value="CHLI-like"/>
</dbReference>
<dbReference type="InterPro" id="IPR000523">
    <property type="entry name" value="Mg_chelatse_chII-like_cat_dom"/>
</dbReference>